<evidence type="ECO:0000256" key="1">
    <source>
        <dbReference type="ARBA" id="ARBA00022729"/>
    </source>
</evidence>
<sequence>MRKIYALLCLATAGYGQQNINFETGGQGANYTWNVFENDSNPALEFVDNPNPSGINISPTVAKFTTLITGMPYAGTETQHGNMGTFTLDADHATIKIMVYKSVISDVGIKLVQPGNGAQPEIKVSNTVINQWEELSFNFSAQVGTTFDQIVVFPDFSGSPRTYGCVTYFDNITFGMAEAQPQPLTAAPTPVLPQAQVISMFSDAYQDVPVDTWRTAWSDAVLQDLAIDGNPTKRYTNLNFVGIETIASQIDATQMDYFNVDVWSPDFTIFKIKLVDFGPNAIYDGGGDDSEHEITFNNPQQGSWITYSIPLTDFANLQHRDHISQLIFVGGNKTVYVDNVYFSRAELQAADPQTPEFSMYPNPVKDQLHILNPSGIDQIRICNIHGQLLYQSDTPAGDVEINTQFLTAGTYFITVNSGGKTAVKKFIKQ</sequence>
<evidence type="ECO:0000313" key="3">
    <source>
        <dbReference type="EMBL" id="AWA30808.1"/>
    </source>
</evidence>
<dbReference type="Gene3D" id="2.60.120.430">
    <property type="entry name" value="Galactose-binding lectin"/>
    <property type="match status" value="1"/>
</dbReference>
<gene>
    <name evidence="3" type="ORF">HYN48_12360</name>
</gene>
<dbReference type="KEGG" id="fmg:HYN48_12360"/>
<dbReference type="RefSeq" id="WP_108372156.1">
    <property type="nucleotide sequence ID" value="NZ_CP028811.1"/>
</dbReference>
<dbReference type="AlphaFoldDB" id="A0A2S0RHW6"/>
<dbReference type="SUPFAM" id="SSF49785">
    <property type="entry name" value="Galactose-binding domain-like"/>
    <property type="match status" value="1"/>
</dbReference>
<accession>A0A2S0RHW6</accession>
<reference evidence="3 4" key="1">
    <citation type="submission" date="2018-04" db="EMBL/GenBank/DDBJ databases">
        <title>Genome sequencing of Flavobacterium sp. HYN0048.</title>
        <authorList>
            <person name="Yi H."/>
            <person name="Baek C."/>
        </authorList>
    </citation>
    <scope>NUCLEOTIDE SEQUENCE [LARGE SCALE GENOMIC DNA]</scope>
    <source>
        <strain evidence="3 4">HYN0048</strain>
    </source>
</reference>
<dbReference type="NCBIfam" id="TIGR04183">
    <property type="entry name" value="Por_Secre_tail"/>
    <property type="match status" value="1"/>
</dbReference>
<dbReference type="OrthoDB" id="5381604at2"/>
<dbReference type="Proteomes" id="UP000244193">
    <property type="component" value="Chromosome"/>
</dbReference>
<evidence type="ECO:0000313" key="4">
    <source>
        <dbReference type="Proteomes" id="UP000244193"/>
    </source>
</evidence>
<keyword evidence="4" id="KW-1185">Reference proteome</keyword>
<dbReference type="Pfam" id="PF18962">
    <property type="entry name" value="Por_Secre_tail"/>
    <property type="match status" value="1"/>
</dbReference>
<dbReference type="EMBL" id="CP028811">
    <property type="protein sequence ID" value="AWA30808.1"/>
    <property type="molecule type" value="Genomic_DNA"/>
</dbReference>
<keyword evidence="1" id="KW-0732">Signal</keyword>
<organism evidence="3 4">
    <name type="scientific">Flavobacterium magnum</name>
    <dbReference type="NCBI Taxonomy" id="2162713"/>
    <lineage>
        <taxon>Bacteria</taxon>
        <taxon>Pseudomonadati</taxon>
        <taxon>Bacteroidota</taxon>
        <taxon>Flavobacteriia</taxon>
        <taxon>Flavobacteriales</taxon>
        <taxon>Flavobacteriaceae</taxon>
        <taxon>Flavobacterium</taxon>
    </lineage>
</organism>
<feature type="domain" description="Secretion system C-terminal sorting" evidence="2">
    <location>
        <begin position="359"/>
        <end position="427"/>
    </location>
</feature>
<evidence type="ECO:0000259" key="2">
    <source>
        <dbReference type="Pfam" id="PF18962"/>
    </source>
</evidence>
<name>A0A2S0RHW6_9FLAO</name>
<proteinExistence type="predicted"/>
<dbReference type="InterPro" id="IPR026444">
    <property type="entry name" value="Secre_tail"/>
</dbReference>
<dbReference type="InterPro" id="IPR008979">
    <property type="entry name" value="Galactose-bd-like_sf"/>
</dbReference>
<protein>
    <recommendedName>
        <fullName evidence="2">Secretion system C-terminal sorting domain-containing protein</fullName>
    </recommendedName>
</protein>